<protein>
    <recommendedName>
        <fullName evidence="14">ATP-dependent zinc metalloprotease FtsH</fullName>
        <ecNumber evidence="14">3.4.24.-</ecNumber>
    </recommendedName>
</protein>
<keyword evidence="4 14" id="KW-0645">Protease</keyword>
<dbReference type="InterPro" id="IPR037219">
    <property type="entry name" value="Peptidase_M41-like"/>
</dbReference>
<keyword evidence="12 14" id="KW-0482">Metalloprotease</keyword>
<feature type="domain" description="AAA+ ATPase" evidence="17">
    <location>
        <begin position="210"/>
        <end position="349"/>
    </location>
</feature>
<comment type="function">
    <text evidence="14">Acts as a processive, ATP-dependent zinc metallopeptidase for both cytoplasmic and membrane proteins. Plays a role in the quality control of integral membrane proteins.</text>
</comment>
<evidence type="ECO:0000259" key="17">
    <source>
        <dbReference type="SMART" id="SM00382"/>
    </source>
</evidence>
<organism evidence="18 19">
    <name type="scientific">Actinoplanes ianthinogenes</name>
    <dbReference type="NCBI Taxonomy" id="122358"/>
    <lineage>
        <taxon>Bacteria</taxon>
        <taxon>Bacillati</taxon>
        <taxon>Actinomycetota</taxon>
        <taxon>Actinomycetes</taxon>
        <taxon>Micromonosporales</taxon>
        <taxon>Micromonosporaceae</taxon>
        <taxon>Actinoplanes</taxon>
    </lineage>
</organism>
<dbReference type="Pfam" id="PF17862">
    <property type="entry name" value="AAA_lid_3"/>
    <property type="match status" value="1"/>
</dbReference>
<dbReference type="SUPFAM" id="SSF52540">
    <property type="entry name" value="P-loop containing nucleoside triphosphate hydrolases"/>
    <property type="match status" value="1"/>
</dbReference>
<evidence type="ECO:0000256" key="8">
    <source>
        <dbReference type="ARBA" id="ARBA00022801"/>
    </source>
</evidence>
<feature type="transmembrane region" description="Helical" evidence="14">
    <location>
        <begin position="12"/>
        <end position="34"/>
    </location>
</feature>
<evidence type="ECO:0000256" key="13">
    <source>
        <dbReference type="ARBA" id="ARBA00023136"/>
    </source>
</evidence>
<proteinExistence type="inferred from homology"/>
<evidence type="ECO:0000256" key="5">
    <source>
        <dbReference type="ARBA" id="ARBA00022692"/>
    </source>
</evidence>
<evidence type="ECO:0000256" key="16">
    <source>
        <dbReference type="SAM" id="MobiDB-lite"/>
    </source>
</evidence>
<keyword evidence="5 14" id="KW-0812">Transmembrane</keyword>
<dbReference type="InterPro" id="IPR005936">
    <property type="entry name" value="FtsH"/>
</dbReference>
<dbReference type="Gene3D" id="1.10.8.60">
    <property type="match status" value="1"/>
</dbReference>
<dbReference type="InterPro" id="IPR041569">
    <property type="entry name" value="AAA_lid_3"/>
</dbReference>
<dbReference type="PROSITE" id="PS00674">
    <property type="entry name" value="AAA"/>
    <property type="match status" value="1"/>
</dbReference>
<evidence type="ECO:0000256" key="1">
    <source>
        <dbReference type="ARBA" id="ARBA00004370"/>
    </source>
</evidence>
<feature type="binding site" evidence="14">
    <location>
        <position position="444"/>
    </location>
    <ligand>
        <name>Zn(2+)</name>
        <dbReference type="ChEBI" id="CHEBI:29105"/>
        <note>catalytic</note>
    </ligand>
</feature>
<feature type="active site" evidence="14">
    <location>
        <position position="441"/>
    </location>
</feature>
<dbReference type="InterPro" id="IPR003959">
    <property type="entry name" value="ATPase_AAA_core"/>
</dbReference>
<dbReference type="Pfam" id="PF01434">
    <property type="entry name" value="Peptidase_M41"/>
    <property type="match status" value="1"/>
</dbReference>
<keyword evidence="11 14" id="KW-1133">Transmembrane helix</keyword>
<evidence type="ECO:0000256" key="14">
    <source>
        <dbReference type="HAMAP-Rule" id="MF_01458"/>
    </source>
</evidence>
<gene>
    <name evidence="14 18" type="primary">ftsH</name>
    <name evidence="18" type="ORF">Aiant_39540</name>
</gene>
<comment type="cofactor">
    <cofactor evidence="14">
        <name>Zn(2+)</name>
        <dbReference type="ChEBI" id="CHEBI:29105"/>
    </cofactor>
    <text evidence="14">Binds 1 zinc ion per subunit.</text>
</comment>
<feature type="binding site" evidence="14">
    <location>
        <position position="516"/>
    </location>
    <ligand>
        <name>Zn(2+)</name>
        <dbReference type="ChEBI" id="CHEBI:29105"/>
        <note>catalytic</note>
    </ligand>
</feature>
<comment type="subunit">
    <text evidence="14">Homohexamer.</text>
</comment>
<keyword evidence="6 14" id="KW-0479">Metal-binding</keyword>
<evidence type="ECO:0000256" key="4">
    <source>
        <dbReference type="ARBA" id="ARBA00022670"/>
    </source>
</evidence>
<evidence type="ECO:0000256" key="15">
    <source>
        <dbReference type="RuleBase" id="RU003651"/>
    </source>
</evidence>
<keyword evidence="13 14" id="KW-0472">Membrane</keyword>
<evidence type="ECO:0000256" key="6">
    <source>
        <dbReference type="ARBA" id="ARBA00022723"/>
    </source>
</evidence>
<evidence type="ECO:0000256" key="9">
    <source>
        <dbReference type="ARBA" id="ARBA00022833"/>
    </source>
</evidence>
<dbReference type="InterPro" id="IPR011546">
    <property type="entry name" value="Pept_M41_FtsH_extracell"/>
</dbReference>
<evidence type="ECO:0000313" key="19">
    <source>
        <dbReference type="Proteomes" id="UP000676967"/>
    </source>
</evidence>
<keyword evidence="7 14" id="KW-0547">Nucleotide-binding</keyword>
<evidence type="ECO:0000256" key="2">
    <source>
        <dbReference type="ARBA" id="ARBA00010044"/>
    </source>
</evidence>
<dbReference type="CDD" id="cd19501">
    <property type="entry name" value="RecA-like_FtsH"/>
    <property type="match status" value="1"/>
</dbReference>
<dbReference type="HAMAP" id="MF_01458">
    <property type="entry name" value="FtsH"/>
    <property type="match status" value="1"/>
</dbReference>
<dbReference type="Proteomes" id="UP000676967">
    <property type="component" value="Chromosome"/>
</dbReference>
<dbReference type="Gene3D" id="3.40.50.300">
    <property type="entry name" value="P-loop containing nucleotide triphosphate hydrolases"/>
    <property type="match status" value="1"/>
</dbReference>
<name>A0ABN6CCP9_9ACTN</name>
<dbReference type="InterPro" id="IPR027417">
    <property type="entry name" value="P-loop_NTPase"/>
</dbReference>
<dbReference type="InterPro" id="IPR003960">
    <property type="entry name" value="ATPase_AAA_CS"/>
</dbReference>
<dbReference type="EMBL" id="AP023356">
    <property type="protein sequence ID" value="BCJ43297.1"/>
    <property type="molecule type" value="Genomic_DNA"/>
</dbReference>
<dbReference type="SUPFAM" id="SSF140990">
    <property type="entry name" value="FtsH protease domain-like"/>
    <property type="match status" value="1"/>
</dbReference>
<keyword evidence="9 14" id="KW-0862">Zinc</keyword>
<keyword evidence="8 14" id="KW-0378">Hydrolase</keyword>
<dbReference type="PANTHER" id="PTHR23076">
    <property type="entry name" value="METALLOPROTEASE M41 FTSH"/>
    <property type="match status" value="1"/>
</dbReference>
<comment type="subcellular location">
    <subcellularLocation>
        <location evidence="14">Cell membrane</location>
        <topology evidence="14">Multi-pass membrane protein</topology>
        <orientation evidence="14">Cytoplasmic side</orientation>
    </subcellularLocation>
    <subcellularLocation>
        <location evidence="1">Membrane</location>
    </subcellularLocation>
</comment>
<reference evidence="18 19" key="1">
    <citation type="submission" date="2020-08" db="EMBL/GenBank/DDBJ databases">
        <title>Whole genome shotgun sequence of Actinoplanes ianthinogenes NBRC 13996.</title>
        <authorList>
            <person name="Komaki H."/>
            <person name="Tamura T."/>
        </authorList>
    </citation>
    <scope>NUCLEOTIDE SEQUENCE [LARGE SCALE GENOMIC DNA]</scope>
    <source>
        <strain evidence="18 19">NBRC 13996</strain>
    </source>
</reference>
<feature type="transmembrane region" description="Helical" evidence="14">
    <location>
        <begin position="125"/>
        <end position="146"/>
    </location>
</feature>
<dbReference type="InterPro" id="IPR000642">
    <property type="entry name" value="Peptidase_M41"/>
</dbReference>
<evidence type="ECO:0000256" key="7">
    <source>
        <dbReference type="ARBA" id="ARBA00022741"/>
    </source>
</evidence>
<feature type="binding site" evidence="14">
    <location>
        <position position="440"/>
    </location>
    <ligand>
        <name>Zn(2+)</name>
        <dbReference type="ChEBI" id="CHEBI:29105"/>
        <note>catalytic</note>
    </ligand>
</feature>
<evidence type="ECO:0000256" key="11">
    <source>
        <dbReference type="ARBA" id="ARBA00022989"/>
    </source>
</evidence>
<dbReference type="Pfam" id="PF00004">
    <property type="entry name" value="AAA"/>
    <property type="match status" value="1"/>
</dbReference>
<evidence type="ECO:0000313" key="18">
    <source>
        <dbReference type="EMBL" id="BCJ43297.1"/>
    </source>
</evidence>
<dbReference type="Pfam" id="PF06480">
    <property type="entry name" value="FtsH_ext"/>
    <property type="match status" value="1"/>
</dbReference>
<comment type="similarity">
    <text evidence="15">Belongs to the AAA ATPase family.</text>
</comment>
<dbReference type="EC" id="3.4.24.-" evidence="14"/>
<dbReference type="GO" id="GO:0008237">
    <property type="term" value="F:metallopeptidase activity"/>
    <property type="evidence" value="ECO:0007669"/>
    <property type="project" value="UniProtKB-KW"/>
</dbReference>
<evidence type="ECO:0000256" key="10">
    <source>
        <dbReference type="ARBA" id="ARBA00022840"/>
    </source>
</evidence>
<dbReference type="PANTHER" id="PTHR23076:SF97">
    <property type="entry name" value="ATP-DEPENDENT ZINC METALLOPROTEASE YME1L1"/>
    <property type="match status" value="1"/>
</dbReference>
<feature type="binding site" evidence="14">
    <location>
        <begin position="218"/>
        <end position="225"/>
    </location>
    <ligand>
        <name>ATP</name>
        <dbReference type="ChEBI" id="CHEBI:30616"/>
    </ligand>
</feature>
<comment type="similarity">
    <text evidence="14">In the central section; belongs to the AAA ATPase family.</text>
</comment>
<feature type="region of interest" description="Disordered" evidence="16">
    <location>
        <begin position="627"/>
        <end position="676"/>
    </location>
</feature>
<dbReference type="NCBIfam" id="TIGR01241">
    <property type="entry name" value="FtsH_fam"/>
    <property type="match status" value="1"/>
</dbReference>
<keyword evidence="10 14" id="KW-0067">ATP-binding</keyword>
<evidence type="ECO:0000256" key="3">
    <source>
        <dbReference type="ARBA" id="ARBA00022475"/>
    </source>
</evidence>
<comment type="similarity">
    <text evidence="2 14">In the C-terminal section; belongs to the peptidase M41 family.</text>
</comment>
<sequence length="676" mass="73566">MAPDNSMERTRFFRRPVVWIILVIIGVVALSSIFTSGPSYQRVDTSVALERLNQPGIEKVVQKDKEQTLQIDLKDAEQFNGKTTDKIETQYPYEVTSDIWDDVQQAKSAGRITGTINTTVSGDNILLSLLINLLPIAILVVLLLLFMSQMQGGGSRVLNFGKSKAKMITKDTPKTTFADVAGADEAVEELQEIKDFLQNPAKYQALGAKIPKGVLLFGQPGTGKTLLARAVAGEAGVPFYSISGSDFVEMFVGVGASRVRDLFEQAKSNAPAIVFVDEIDAVGRHRGAGMGGGHDEREQTLNQLLVEMDGFDTKGGVILIAATNRPDILDPALLRPGRFDRQIPVDNPDMQGRQAILRVHAKGKPFTPDVDLDSVARRTPGFSGADLANVINEAALLTARNEKRAISNHFLEEAIDRVIAGPERRTRAMSDHEKKITAYHEGGHALVAYALPHSAPVHKVTILPRGRSLGHTLVLPTEDKYTQTRAEMIDTLAYALGGRAAEELVFHEPTTGAGNDIEKATGLARAMVTQYGMSSKLGAVKYGTTGDEPFLGRNMGHERDYSDAVAADIDAEVRALIELAHDEAWEILVEYRDVLDSMVLELIEKETITREDMDRICARVQKRPPMSPFNGFGKRLPSEAPPVLTPAERDKLKAQAESDGQLAVGPNANGTAEGSN</sequence>
<dbReference type="SMART" id="SM00382">
    <property type="entry name" value="AAA"/>
    <property type="match status" value="1"/>
</dbReference>
<dbReference type="Gene3D" id="1.20.58.760">
    <property type="entry name" value="Peptidase M41"/>
    <property type="match status" value="1"/>
</dbReference>
<dbReference type="InterPro" id="IPR003593">
    <property type="entry name" value="AAA+_ATPase"/>
</dbReference>
<keyword evidence="3 14" id="KW-1003">Cell membrane</keyword>
<keyword evidence="19" id="KW-1185">Reference proteome</keyword>
<evidence type="ECO:0000256" key="12">
    <source>
        <dbReference type="ARBA" id="ARBA00023049"/>
    </source>
</evidence>
<accession>A0ABN6CCP9</accession>
<feature type="compositionally biased region" description="Basic and acidic residues" evidence="16">
    <location>
        <begin position="647"/>
        <end position="656"/>
    </location>
</feature>